<dbReference type="InterPro" id="IPR020610">
    <property type="entry name" value="Thiolase_AS"/>
</dbReference>
<feature type="domain" description="Thiolase C-terminal" evidence="13">
    <location>
        <begin position="308"/>
        <end position="427"/>
    </location>
</feature>
<dbReference type="EC" id="2.3.1.9" evidence="5"/>
<keyword evidence="10" id="KW-0496">Mitochondrion</keyword>
<keyword evidence="15" id="KW-1185">Reference proteome</keyword>
<evidence type="ECO:0000256" key="3">
    <source>
        <dbReference type="ARBA" id="ARBA00010982"/>
    </source>
</evidence>
<dbReference type="STRING" id="37992.A0A4Z0Z984"/>
<evidence type="ECO:0000256" key="6">
    <source>
        <dbReference type="ARBA" id="ARBA00022679"/>
    </source>
</evidence>
<dbReference type="AlphaFoldDB" id="A0A4Z0Z984"/>
<comment type="subunit">
    <text evidence="4">Homotetramer.</text>
</comment>
<dbReference type="InterPro" id="IPR002155">
    <property type="entry name" value="Thiolase"/>
</dbReference>
<dbReference type="InterPro" id="IPR016039">
    <property type="entry name" value="Thiolase-like"/>
</dbReference>
<dbReference type="InterPro" id="IPR020615">
    <property type="entry name" value="Thiolase_acyl_enz_int_AS"/>
</dbReference>
<proteinExistence type="inferred from homology"/>
<dbReference type="PANTHER" id="PTHR18919">
    <property type="entry name" value="ACETYL-COA C-ACYLTRANSFERASE"/>
    <property type="match status" value="1"/>
</dbReference>
<keyword evidence="7" id="KW-0479">Metal-binding</keyword>
<evidence type="ECO:0000259" key="13">
    <source>
        <dbReference type="Pfam" id="PF02803"/>
    </source>
</evidence>
<evidence type="ECO:0000256" key="4">
    <source>
        <dbReference type="ARBA" id="ARBA00011881"/>
    </source>
</evidence>
<comment type="cofactor">
    <cofactor evidence="1">
        <name>K(+)</name>
        <dbReference type="ChEBI" id="CHEBI:29103"/>
    </cofactor>
</comment>
<feature type="domain" description="Thiolase N-terminal" evidence="12">
    <location>
        <begin position="40"/>
        <end position="298"/>
    </location>
</feature>
<dbReference type="OrthoDB" id="5404651at2759"/>
<dbReference type="CDD" id="cd00751">
    <property type="entry name" value="thiolase"/>
    <property type="match status" value="1"/>
</dbReference>
<evidence type="ECO:0000256" key="7">
    <source>
        <dbReference type="ARBA" id="ARBA00022723"/>
    </source>
</evidence>
<comment type="caution">
    <text evidence="14">The sequence shown here is derived from an EMBL/GenBank/DDBJ whole genome shotgun (WGS) entry which is preliminary data.</text>
</comment>
<dbReference type="PROSITE" id="PS00098">
    <property type="entry name" value="THIOLASE_1"/>
    <property type="match status" value="1"/>
</dbReference>
<protein>
    <recommendedName>
        <fullName evidence="5">acetyl-CoA C-acetyltransferase</fullName>
        <ecNumber evidence="5">2.3.1.9</ecNumber>
    </recommendedName>
</protein>
<comment type="subcellular location">
    <subcellularLocation>
        <location evidence="2">Mitochondrion</location>
    </subcellularLocation>
</comment>
<dbReference type="InterPro" id="IPR020616">
    <property type="entry name" value="Thiolase_N"/>
</dbReference>
<comment type="similarity">
    <text evidence="3">Belongs to the thiolase-like superfamily. Thiolase family.</text>
</comment>
<evidence type="ECO:0000256" key="2">
    <source>
        <dbReference type="ARBA" id="ARBA00004173"/>
    </source>
</evidence>
<reference evidence="14 15" key="1">
    <citation type="submission" date="2019-03" db="EMBL/GenBank/DDBJ databases">
        <title>Draft genome sequence of Xylaria hypoxylon DSM 108379, a ubiquitous saprotrophic-parasitic fungi on hardwood.</title>
        <authorList>
            <person name="Buettner E."/>
            <person name="Leonhardt S."/>
            <person name="Gebauer A.M."/>
            <person name="Liers C."/>
            <person name="Hofrichter M."/>
            <person name="Kellner H."/>
        </authorList>
    </citation>
    <scope>NUCLEOTIDE SEQUENCE [LARGE SCALE GENOMIC DNA]</scope>
    <source>
        <strain evidence="14 15">DSM 108379</strain>
    </source>
</reference>
<gene>
    <name evidence="14" type="ORF">E0Z10_g508</name>
</gene>
<evidence type="ECO:0000256" key="11">
    <source>
        <dbReference type="ARBA" id="ARBA00023315"/>
    </source>
</evidence>
<dbReference type="Proteomes" id="UP000297716">
    <property type="component" value="Unassembled WGS sequence"/>
</dbReference>
<keyword evidence="11" id="KW-0012">Acyltransferase</keyword>
<dbReference type="Gene3D" id="3.40.47.10">
    <property type="match status" value="2"/>
</dbReference>
<dbReference type="PANTHER" id="PTHR18919:SF156">
    <property type="entry name" value="ACETYL-COA ACETYLTRANSFERASE, MITOCHONDRIAL"/>
    <property type="match status" value="1"/>
</dbReference>
<dbReference type="SUPFAM" id="SSF53901">
    <property type="entry name" value="Thiolase-like"/>
    <property type="match status" value="2"/>
</dbReference>
<dbReference type="NCBIfam" id="TIGR01930">
    <property type="entry name" value="AcCoA-C-Actrans"/>
    <property type="match status" value="1"/>
</dbReference>
<evidence type="ECO:0000256" key="9">
    <source>
        <dbReference type="ARBA" id="ARBA00022958"/>
    </source>
</evidence>
<dbReference type="PROSITE" id="PS00099">
    <property type="entry name" value="THIOLASE_3"/>
    <property type="match status" value="1"/>
</dbReference>
<keyword evidence="6" id="KW-0808">Transferase</keyword>
<dbReference type="FunFam" id="3.40.47.10:FF:000007">
    <property type="entry name" value="acetyl-CoA acetyltransferase, mitochondrial"/>
    <property type="match status" value="1"/>
</dbReference>
<dbReference type="GO" id="GO:0003985">
    <property type="term" value="F:acetyl-CoA C-acetyltransferase activity"/>
    <property type="evidence" value="ECO:0007669"/>
    <property type="project" value="UniProtKB-EC"/>
</dbReference>
<dbReference type="EMBL" id="SKBN01000005">
    <property type="protein sequence ID" value="TGJ88211.1"/>
    <property type="molecule type" value="Genomic_DNA"/>
</dbReference>
<dbReference type="Pfam" id="PF02803">
    <property type="entry name" value="Thiolase_C"/>
    <property type="match status" value="1"/>
</dbReference>
<dbReference type="GO" id="GO:0005739">
    <property type="term" value="C:mitochondrion"/>
    <property type="evidence" value="ECO:0007669"/>
    <property type="project" value="UniProtKB-SubCell"/>
</dbReference>
<evidence type="ECO:0000256" key="8">
    <source>
        <dbReference type="ARBA" id="ARBA00022946"/>
    </source>
</evidence>
<keyword evidence="9" id="KW-0630">Potassium</keyword>
<dbReference type="GO" id="GO:0006635">
    <property type="term" value="P:fatty acid beta-oxidation"/>
    <property type="evidence" value="ECO:0007669"/>
    <property type="project" value="TreeGrafter"/>
</dbReference>
<dbReference type="GO" id="GO:0046872">
    <property type="term" value="F:metal ion binding"/>
    <property type="evidence" value="ECO:0007669"/>
    <property type="project" value="UniProtKB-KW"/>
</dbReference>
<sequence length="1003" mass="109531">MILHTTRQLARGALHARPHKTLARHFSVQPSLGREIQDAYILSASRTPTAKFNGSFLTVSAPKLAAVAIKSALGKSNVPVEKITDVYMGNVLQASVGQAPARQASIFAGLPNSVEAVTVNKVCASGLKAVVFAAQNIQLGLSEAQVAGGMENMSQVPYYVPRASGLPGFGHFQMEDGLLKDGLTDVYGRFHMGICAETTAKKYDITREMQDEYAIRSYERAQAAWKNKAFADEIAPVTVKGRKGDTIVDTDEGYLDVKPERVPTLKPAFLRDGSGTVTAANSSTLNDGASALVLVSKSIAQEFGSGSRVLARICASADAAVDPVDFPIAPAKAVPLALKRAGITIDQVAVWEFNEAFAAVIKANEKILGLENARVNPLGGAISLGHALGSSGSRILTTLLHQLKPGEYGVAAICNGGGAATAVVVQRIEKVSIVIIAYYLKFLELRHYLESRIHRKLDSRAAIEVGLLAAIIHAMSLAVEFLTSIRGFLKNRNGIGLRDWLRVEPPLPKQYLDLAAELKNGYRNTNAIAKLVEKCLPEEDDLPEDQGTAWPGFIAFVKDYFEYWRDVNFDDLLAAHQLLMGLTNSCTTALNHPMYGTIMLQTSISLCGSLSKLSMTLNKRPDLTKKLNTVDTGDDDQSSIVGTTAEVIQKIFTTCLTDRSSQRYAQPEGKKIGVYIFANLTLKLLFACRKTHLAKQLFTNVSAKAPPLSFYPAAQRVTYLYYLGRFHFINNHFTRASRCLEEAYIQTPPNFQKHRRLILTYLVPCNMVLGRLPSSALLQRPEMQPTAPIFSQFARAIRTGNYILFHQALKSHEDWLFRKGLLLTLTYRLRPLLWRSLSRRTFLLTYIAPTEADSRKAATLELSHLLVTASYVQKRLEGYLPAQPAAKGRQPHINNMFLKAVSNSAGSGTGASTLAPPPGGPQLLRPNEGLIWGNMAITAEHVESMVASLCAQGLLHGYLAHSQGRFAIMGAKQKGSAVAAGWPSAYEVLTRTDDEIPGWVRDQ</sequence>
<dbReference type="Pfam" id="PF00108">
    <property type="entry name" value="Thiolase_N"/>
    <property type="match status" value="1"/>
</dbReference>
<organism evidence="14 15">
    <name type="scientific">Xylaria hypoxylon</name>
    <dbReference type="NCBI Taxonomy" id="37992"/>
    <lineage>
        <taxon>Eukaryota</taxon>
        <taxon>Fungi</taxon>
        <taxon>Dikarya</taxon>
        <taxon>Ascomycota</taxon>
        <taxon>Pezizomycotina</taxon>
        <taxon>Sordariomycetes</taxon>
        <taxon>Xylariomycetidae</taxon>
        <taxon>Xylariales</taxon>
        <taxon>Xylariaceae</taxon>
        <taxon>Xylaria</taxon>
    </lineage>
</organism>
<evidence type="ECO:0000259" key="12">
    <source>
        <dbReference type="Pfam" id="PF00108"/>
    </source>
</evidence>
<dbReference type="InterPro" id="IPR020617">
    <property type="entry name" value="Thiolase_C"/>
</dbReference>
<keyword evidence="8" id="KW-0809">Transit peptide</keyword>
<dbReference type="SMART" id="SM00753">
    <property type="entry name" value="PAM"/>
    <property type="match status" value="1"/>
</dbReference>
<accession>A0A4Z0Z984</accession>
<evidence type="ECO:0000256" key="1">
    <source>
        <dbReference type="ARBA" id="ARBA00001958"/>
    </source>
</evidence>
<evidence type="ECO:0000256" key="5">
    <source>
        <dbReference type="ARBA" id="ARBA00012705"/>
    </source>
</evidence>
<name>A0A4Z0Z984_9PEZI</name>
<evidence type="ECO:0000256" key="10">
    <source>
        <dbReference type="ARBA" id="ARBA00023128"/>
    </source>
</evidence>
<evidence type="ECO:0000313" key="14">
    <source>
        <dbReference type="EMBL" id="TGJ88211.1"/>
    </source>
</evidence>
<evidence type="ECO:0000313" key="15">
    <source>
        <dbReference type="Proteomes" id="UP000297716"/>
    </source>
</evidence>